<keyword evidence="2" id="KW-1185">Reference proteome</keyword>
<evidence type="ECO:0000313" key="1">
    <source>
        <dbReference type="EMBL" id="EDS12006.1"/>
    </source>
</evidence>
<dbReference type="AlphaFoldDB" id="B0P8Y0"/>
<dbReference type="EMBL" id="ABGD02000008">
    <property type="protein sequence ID" value="EDS12006.1"/>
    <property type="molecule type" value="Genomic_DNA"/>
</dbReference>
<organism evidence="1 2">
    <name type="scientific">Anaerotruncus colihominis DSM 17241</name>
    <dbReference type="NCBI Taxonomy" id="445972"/>
    <lineage>
        <taxon>Bacteria</taxon>
        <taxon>Bacillati</taxon>
        <taxon>Bacillota</taxon>
        <taxon>Clostridia</taxon>
        <taxon>Eubacteriales</taxon>
        <taxon>Oscillospiraceae</taxon>
        <taxon>Anaerotruncus</taxon>
    </lineage>
</organism>
<proteinExistence type="predicted"/>
<dbReference type="Proteomes" id="UP000003803">
    <property type="component" value="Unassembled WGS sequence"/>
</dbReference>
<accession>B0P8Y0</accession>
<reference evidence="1" key="1">
    <citation type="submission" date="2007-11" db="EMBL/GenBank/DDBJ databases">
        <authorList>
            <person name="Fulton L."/>
            <person name="Clifton S."/>
            <person name="Fulton B."/>
            <person name="Xu J."/>
            <person name="Minx P."/>
            <person name="Pepin K.H."/>
            <person name="Johnson M."/>
            <person name="Thiruvilangam P."/>
            <person name="Bhonagiri V."/>
            <person name="Nash W.E."/>
            <person name="Mardis E.R."/>
            <person name="Wilson R.K."/>
        </authorList>
    </citation>
    <scope>NUCLEOTIDE SEQUENCE [LARGE SCALE GENOMIC DNA]</scope>
    <source>
        <strain evidence="1">DSM 17241</strain>
    </source>
</reference>
<evidence type="ECO:0000313" key="2">
    <source>
        <dbReference type="Proteomes" id="UP000003803"/>
    </source>
</evidence>
<dbReference type="HOGENOM" id="CLU_3163924_0_0_9"/>
<comment type="caution">
    <text evidence="1">The sequence shown here is derived from an EMBL/GenBank/DDBJ whole genome shotgun (WGS) entry which is preliminary data.</text>
</comment>
<reference evidence="1" key="2">
    <citation type="submission" date="2013-09" db="EMBL/GenBank/DDBJ databases">
        <title>Draft genome sequence of Anaerotruncus colihominis(DSM 17241).</title>
        <authorList>
            <person name="Sudarsanam P."/>
            <person name="Ley R."/>
            <person name="Guruge J."/>
            <person name="Turnbaugh P.J."/>
            <person name="Mahowald M."/>
            <person name="Liep D."/>
            <person name="Gordon J."/>
        </authorList>
    </citation>
    <scope>NUCLEOTIDE SEQUENCE</scope>
    <source>
        <strain evidence="1">DSM 17241</strain>
    </source>
</reference>
<sequence>MLRPCEVVAGAAVSQGRSKNALPGGFIYFVKFIKSKGGHILWQIWKV</sequence>
<name>B0P8Y0_9FIRM</name>
<gene>
    <name evidence="1" type="ORF">ANACOL_01226</name>
</gene>
<protein>
    <submittedName>
        <fullName evidence="1">Uncharacterized protein</fullName>
    </submittedName>
</protein>